<evidence type="ECO:0000259" key="3">
    <source>
        <dbReference type="PROSITE" id="PS50041"/>
    </source>
</evidence>
<dbReference type="InterPro" id="IPR018378">
    <property type="entry name" value="C-type_lectin_CS"/>
</dbReference>
<dbReference type="PROSITE" id="PS50041">
    <property type="entry name" value="C_TYPE_LECTIN_2"/>
    <property type="match status" value="3"/>
</dbReference>
<proteinExistence type="predicted"/>
<evidence type="ECO:0000256" key="1">
    <source>
        <dbReference type="ARBA" id="ARBA00023157"/>
    </source>
</evidence>
<comment type="caution">
    <text evidence="4">The sequence shown here is derived from an EMBL/GenBank/DDBJ whole genome shotgun (WGS) entry which is preliminary data.</text>
</comment>
<feature type="domain" description="C-type lectin" evidence="3">
    <location>
        <begin position="136"/>
        <end position="233"/>
    </location>
</feature>
<dbReference type="Proteomes" id="UP000281406">
    <property type="component" value="Unassembled WGS sequence"/>
</dbReference>
<dbReference type="EMBL" id="RJVU01054669">
    <property type="protein sequence ID" value="ROL01497.1"/>
    <property type="molecule type" value="Genomic_DNA"/>
</dbReference>
<accession>A0A3N0Y0W0</accession>
<dbReference type="InterPro" id="IPR016187">
    <property type="entry name" value="CTDL_fold"/>
</dbReference>
<feature type="domain" description="C-type lectin" evidence="3">
    <location>
        <begin position="228"/>
        <end position="351"/>
    </location>
</feature>
<dbReference type="OrthoDB" id="441660at2759"/>
<keyword evidence="1" id="KW-1015">Disulfide bond</keyword>
<evidence type="ECO:0000313" key="4">
    <source>
        <dbReference type="EMBL" id="ROL01497.1"/>
    </source>
</evidence>
<gene>
    <name evidence="4" type="ORF">DPX16_2066</name>
</gene>
<evidence type="ECO:0000313" key="5">
    <source>
        <dbReference type="Proteomes" id="UP000281406"/>
    </source>
</evidence>
<dbReference type="CDD" id="cd03602">
    <property type="entry name" value="CLECT_1"/>
    <property type="match status" value="1"/>
</dbReference>
<dbReference type="PANTHER" id="PTHR45784:SF3">
    <property type="entry name" value="C-TYPE LECTIN DOMAIN FAMILY 4 MEMBER K-LIKE-RELATED"/>
    <property type="match status" value="1"/>
</dbReference>
<reference evidence="4 5" key="1">
    <citation type="submission" date="2018-10" db="EMBL/GenBank/DDBJ databases">
        <title>Genome assembly for a Yunnan-Guizhou Plateau 3E fish, Anabarilius grahami (Regan), and its evolutionary and genetic applications.</title>
        <authorList>
            <person name="Jiang W."/>
        </authorList>
    </citation>
    <scope>NUCLEOTIDE SEQUENCE [LARGE SCALE GENOMIC DNA]</scope>
    <source>
        <strain evidence="4">AG-KIZ</strain>
        <tissue evidence="4">Muscle</tissue>
    </source>
</reference>
<feature type="signal peptide" evidence="2">
    <location>
        <begin position="1"/>
        <end position="22"/>
    </location>
</feature>
<feature type="chain" id="PRO_5018183940" evidence="2">
    <location>
        <begin position="23"/>
        <end position="352"/>
    </location>
</feature>
<dbReference type="SMART" id="SM00034">
    <property type="entry name" value="CLECT"/>
    <property type="match status" value="3"/>
</dbReference>
<keyword evidence="4" id="KW-0675">Receptor</keyword>
<sequence>MLRHVNNPFSSLLLTAVVSLSAGPLRQHHFVNQRKSWTEAQRYCREKYTDLVTINDTQDQNDIEQVTERGNPGDNTNRVWIGLKKTWIWSLDDSKYQYRNWEPGQPQGDGDCAFMNQEGQWHDITCSTSMHFICYNAQRYCRDKHTDLASVRNESENDQIKGIIPSASPKDAWIGLHRLWVWSDNSTSTFTNWKPGEPNLGANKLDICTSIDTHQQKGWIDDYCTELYHFVCYDDKLVLIRQNLTWTGALNYCRNNDMDLVSVFSEDTQRRVENVTASASTPHVWLGLRHSCVVGLWFWVNGQTLCYEQWAAGYGTGEEDCTTTVRSGAIQTGDQRWISLPETNTNNFICIK</sequence>
<dbReference type="Gene3D" id="3.10.100.10">
    <property type="entry name" value="Mannose-Binding Protein A, subunit A"/>
    <property type="match status" value="3"/>
</dbReference>
<dbReference type="AlphaFoldDB" id="A0A3N0Y0W0"/>
<dbReference type="PANTHER" id="PTHR45784">
    <property type="entry name" value="C-TYPE LECTIN DOMAIN FAMILY 20 MEMBER A-RELATED"/>
    <property type="match status" value="1"/>
</dbReference>
<dbReference type="Pfam" id="PF00059">
    <property type="entry name" value="Lectin_C"/>
    <property type="match status" value="3"/>
</dbReference>
<dbReference type="InterPro" id="IPR001304">
    <property type="entry name" value="C-type_lectin-like"/>
</dbReference>
<name>A0A3N0Y0W0_ANAGA</name>
<evidence type="ECO:0000256" key="2">
    <source>
        <dbReference type="SAM" id="SignalP"/>
    </source>
</evidence>
<keyword evidence="5" id="KW-1185">Reference proteome</keyword>
<dbReference type="InterPro" id="IPR016186">
    <property type="entry name" value="C-type_lectin-like/link_sf"/>
</dbReference>
<dbReference type="PROSITE" id="PS00615">
    <property type="entry name" value="C_TYPE_LECTIN_1"/>
    <property type="match status" value="2"/>
</dbReference>
<keyword evidence="2" id="KW-0732">Signal</keyword>
<dbReference type="CDD" id="cd00037">
    <property type="entry name" value="CLECT"/>
    <property type="match status" value="2"/>
</dbReference>
<dbReference type="SUPFAM" id="SSF56436">
    <property type="entry name" value="C-type lectin-like"/>
    <property type="match status" value="3"/>
</dbReference>
<protein>
    <submittedName>
        <fullName evidence="4">C-type mannose receptor 2</fullName>
    </submittedName>
</protein>
<organism evidence="4 5">
    <name type="scientific">Anabarilius grahami</name>
    <name type="common">Kanglang fish</name>
    <name type="synonym">Barilius grahami</name>
    <dbReference type="NCBI Taxonomy" id="495550"/>
    <lineage>
        <taxon>Eukaryota</taxon>
        <taxon>Metazoa</taxon>
        <taxon>Chordata</taxon>
        <taxon>Craniata</taxon>
        <taxon>Vertebrata</taxon>
        <taxon>Euteleostomi</taxon>
        <taxon>Actinopterygii</taxon>
        <taxon>Neopterygii</taxon>
        <taxon>Teleostei</taxon>
        <taxon>Ostariophysi</taxon>
        <taxon>Cypriniformes</taxon>
        <taxon>Xenocyprididae</taxon>
        <taxon>Xenocypridinae</taxon>
        <taxon>Xenocypridinae incertae sedis</taxon>
        <taxon>Anabarilius</taxon>
    </lineage>
</organism>
<feature type="domain" description="C-type lectin" evidence="3">
    <location>
        <begin position="28"/>
        <end position="135"/>
    </location>
</feature>